<name>A0A2V3PNG0_9BACT</name>
<accession>A0A2V3PNG0</accession>
<reference evidence="1 2" key="1">
    <citation type="submission" date="2018-03" db="EMBL/GenBank/DDBJ databases">
        <title>Genomic Encyclopedia of Archaeal and Bacterial Type Strains, Phase II (KMG-II): from individual species to whole genera.</title>
        <authorList>
            <person name="Goeker M."/>
        </authorList>
    </citation>
    <scope>NUCLEOTIDE SEQUENCE [LARGE SCALE GENOMIC DNA]</scope>
    <source>
        <strain evidence="1 2">DSM 100214</strain>
    </source>
</reference>
<dbReference type="AlphaFoldDB" id="A0A2V3PNG0"/>
<evidence type="ECO:0000313" key="2">
    <source>
        <dbReference type="Proteomes" id="UP000247973"/>
    </source>
</evidence>
<dbReference type="EMBL" id="QICL01000020">
    <property type="protein sequence ID" value="PXV62318.1"/>
    <property type="molecule type" value="Genomic_DNA"/>
</dbReference>
<evidence type="ECO:0000313" key="1">
    <source>
        <dbReference type="EMBL" id="PXV62318.1"/>
    </source>
</evidence>
<dbReference type="Proteomes" id="UP000247973">
    <property type="component" value="Unassembled WGS sequence"/>
</dbReference>
<proteinExistence type="predicted"/>
<dbReference type="RefSeq" id="WP_110311455.1">
    <property type="nucleotide sequence ID" value="NZ_QICL01000020.1"/>
</dbReference>
<gene>
    <name evidence="1" type="ORF">CLV62_1205</name>
</gene>
<protein>
    <recommendedName>
        <fullName evidence="3">DUF2158 domain-containing protein</fullName>
    </recommendedName>
</protein>
<sequence length="60" mass="6959">MENTNFKKGDIVKSKLANRTMVVVGDVDEDNYVECMWHDANENIFKEFPVCSLEYAKTQL</sequence>
<evidence type="ECO:0008006" key="3">
    <source>
        <dbReference type="Google" id="ProtNLM"/>
    </source>
</evidence>
<comment type="caution">
    <text evidence="1">The sequence shown here is derived from an EMBL/GenBank/DDBJ whole genome shotgun (WGS) entry which is preliminary data.</text>
</comment>
<organism evidence="1 2">
    <name type="scientific">Dysgonomonas alginatilytica</name>
    <dbReference type="NCBI Taxonomy" id="1605892"/>
    <lineage>
        <taxon>Bacteria</taxon>
        <taxon>Pseudomonadati</taxon>
        <taxon>Bacteroidota</taxon>
        <taxon>Bacteroidia</taxon>
        <taxon>Bacteroidales</taxon>
        <taxon>Dysgonomonadaceae</taxon>
        <taxon>Dysgonomonas</taxon>
    </lineage>
</organism>
<keyword evidence="2" id="KW-1185">Reference proteome</keyword>
<dbReference type="OrthoDB" id="1446120at2"/>